<proteinExistence type="predicted"/>
<dbReference type="STRING" id="1577474.GA0111570_10681"/>
<dbReference type="InterPro" id="IPR036388">
    <property type="entry name" value="WH-like_DNA-bd_sf"/>
</dbReference>
<dbReference type="PANTHER" id="PTHR33164:SF99">
    <property type="entry name" value="MARR FAMILY REGULATORY PROTEIN"/>
    <property type="match status" value="1"/>
</dbReference>
<keyword evidence="2" id="KW-0238">DNA-binding</keyword>
<dbReference type="Gene3D" id="1.10.10.10">
    <property type="entry name" value="Winged helix-like DNA-binding domain superfamily/Winged helix DNA-binding domain"/>
    <property type="match status" value="1"/>
</dbReference>
<evidence type="ECO:0000313" key="3">
    <source>
        <dbReference type="Proteomes" id="UP000199086"/>
    </source>
</evidence>
<dbReference type="GO" id="GO:0003677">
    <property type="term" value="F:DNA binding"/>
    <property type="evidence" value="ECO:0007669"/>
    <property type="project" value="UniProtKB-KW"/>
</dbReference>
<dbReference type="InterPro" id="IPR036390">
    <property type="entry name" value="WH_DNA-bd_sf"/>
</dbReference>
<dbReference type="AlphaFoldDB" id="A0A1G6H2D8"/>
<dbReference type="Pfam" id="PF12802">
    <property type="entry name" value="MarR_2"/>
    <property type="match status" value="1"/>
</dbReference>
<dbReference type="GO" id="GO:0006950">
    <property type="term" value="P:response to stress"/>
    <property type="evidence" value="ECO:0007669"/>
    <property type="project" value="TreeGrafter"/>
</dbReference>
<dbReference type="GO" id="GO:0003700">
    <property type="term" value="F:DNA-binding transcription factor activity"/>
    <property type="evidence" value="ECO:0007669"/>
    <property type="project" value="InterPro"/>
</dbReference>
<dbReference type="InterPro" id="IPR039422">
    <property type="entry name" value="MarR/SlyA-like"/>
</dbReference>
<dbReference type="InterPro" id="IPR000835">
    <property type="entry name" value="HTH_MarR-typ"/>
</dbReference>
<gene>
    <name evidence="2" type="ORF">GA0111570_10681</name>
</gene>
<accession>A0A1G6H2D8</accession>
<evidence type="ECO:0000259" key="1">
    <source>
        <dbReference type="PROSITE" id="PS50995"/>
    </source>
</evidence>
<sequence>MVNVWGTMEHMTPPTTTESAPRWLTDEQQEIWLTYLRGVHQLDDYLDRHLRPFGLSLAEYEIFVALSASDLWRMRMSDLAEAVHQSRSRLTHTVARLEKAGYVERIACPSDRRGVWAQLTSTGFELLEKAAPSHVASVRHALVDAVDPDDFRALGRVFGAVLAVEDEDLEARRAG</sequence>
<dbReference type="SUPFAM" id="SSF46785">
    <property type="entry name" value="Winged helix' DNA-binding domain"/>
    <property type="match status" value="1"/>
</dbReference>
<reference evidence="2 3" key="1">
    <citation type="submission" date="2016-06" db="EMBL/GenBank/DDBJ databases">
        <authorList>
            <person name="Olsen C.W."/>
            <person name="Carey S."/>
            <person name="Hinshaw L."/>
            <person name="Karasin A.I."/>
        </authorList>
    </citation>
    <scope>NUCLEOTIDE SEQUENCE [LARGE SCALE GENOMIC DNA]</scope>
    <source>
        <strain evidence="2 3">LZ-22</strain>
    </source>
</reference>
<feature type="domain" description="HTH marR-type" evidence="1">
    <location>
        <begin position="28"/>
        <end position="163"/>
    </location>
</feature>
<name>A0A1G6H2D8_9ACTN</name>
<organism evidence="2 3">
    <name type="scientific">Raineyella antarctica</name>
    <dbReference type="NCBI Taxonomy" id="1577474"/>
    <lineage>
        <taxon>Bacteria</taxon>
        <taxon>Bacillati</taxon>
        <taxon>Actinomycetota</taxon>
        <taxon>Actinomycetes</taxon>
        <taxon>Propionibacteriales</taxon>
        <taxon>Propionibacteriaceae</taxon>
        <taxon>Raineyella</taxon>
    </lineage>
</organism>
<dbReference type="PRINTS" id="PR00598">
    <property type="entry name" value="HTHMARR"/>
</dbReference>
<dbReference type="SMART" id="SM00347">
    <property type="entry name" value="HTH_MARR"/>
    <property type="match status" value="1"/>
</dbReference>
<keyword evidence="3" id="KW-1185">Reference proteome</keyword>
<dbReference type="Proteomes" id="UP000199086">
    <property type="component" value="Unassembled WGS sequence"/>
</dbReference>
<dbReference type="PROSITE" id="PS50995">
    <property type="entry name" value="HTH_MARR_2"/>
    <property type="match status" value="1"/>
</dbReference>
<evidence type="ECO:0000313" key="2">
    <source>
        <dbReference type="EMBL" id="SDB88457.1"/>
    </source>
</evidence>
<protein>
    <submittedName>
        <fullName evidence="2">DNA-binding transcriptional regulator, MarR family</fullName>
    </submittedName>
</protein>
<dbReference type="PANTHER" id="PTHR33164">
    <property type="entry name" value="TRANSCRIPTIONAL REGULATOR, MARR FAMILY"/>
    <property type="match status" value="1"/>
</dbReference>
<dbReference type="EMBL" id="FMYF01000006">
    <property type="protein sequence ID" value="SDB88457.1"/>
    <property type="molecule type" value="Genomic_DNA"/>
</dbReference>